<feature type="transmembrane region" description="Helical" evidence="14">
    <location>
        <begin position="265"/>
        <end position="282"/>
    </location>
</feature>
<evidence type="ECO:0000256" key="8">
    <source>
        <dbReference type="ARBA" id="ARBA00022989"/>
    </source>
</evidence>
<gene>
    <name evidence="14" type="primary">uppP</name>
    <name evidence="15" type="ORF">IAA31_08240</name>
</gene>
<feature type="transmembrane region" description="Helical" evidence="14">
    <location>
        <begin position="82"/>
        <end position="103"/>
    </location>
</feature>
<keyword evidence="8 14" id="KW-1133">Transmembrane helix</keyword>
<dbReference type="AlphaFoldDB" id="A0A9E2KP57"/>
<evidence type="ECO:0000256" key="1">
    <source>
        <dbReference type="ARBA" id="ARBA00004651"/>
    </source>
</evidence>
<evidence type="ECO:0000256" key="9">
    <source>
        <dbReference type="ARBA" id="ARBA00023136"/>
    </source>
</evidence>
<dbReference type="GO" id="GO:0009252">
    <property type="term" value="P:peptidoglycan biosynthetic process"/>
    <property type="evidence" value="ECO:0007669"/>
    <property type="project" value="UniProtKB-KW"/>
</dbReference>
<dbReference type="PANTHER" id="PTHR30622:SF4">
    <property type="entry name" value="UNDECAPRENYL-DIPHOSPHATASE"/>
    <property type="match status" value="1"/>
</dbReference>
<evidence type="ECO:0000313" key="15">
    <source>
        <dbReference type="EMBL" id="MBU3827456.1"/>
    </source>
</evidence>
<dbReference type="GO" id="GO:0050380">
    <property type="term" value="F:undecaprenyl-diphosphatase activity"/>
    <property type="evidence" value="ECO:0007669"/>
    <property type="project" value="UniProtKB-UniRule"/>
</dbReference>
<dbReference type="GO" id="GO:0046677">
    <property type="term" value="P:response to antibiotic"/>
    <property type="evidence" value="ECO:0007669"/>
    <property type="project" value="UniProtKB-UniRule"/>
</dbReference>
<dbReference type="NCBIfam" id="TIGR00753">
    <property type="entry name" value="undec_PP_bacA"/>
    <property type="match status" value="1"/>
</dbReference>
<organism evidence="15 16">
    <name type="scientific">Candidatus Anaerobiospirillum merdipullorum</name>
    <dbReference type="NCBI Taxonomy" id="2838450"/>
    <lineage>
        <taxon>Bacteria</taxon>
        <taxon>Pseudomonadati</taxon>
        <taxon>Pseudomonadota</taxon>
        <taxon>Gammaproteobacteria</taxon>
        <taxon>Aeromonadales</taxon>
        <taxon>Succinivibrionaceae</taxon>
        <taxon>Anaerobiospirillum</taxon>
    </lineage>
</organism>
<evidence type="ECO:0000256" key="4">
    <source>
        <dbReference type="ARBA" id="ARBA00021581"/>
    </source>
</evidence>
<evidence type="ECO:0000256" key="5">
    <source>
        <dbReference type="ARBA" id="ARBA00022475"/>
    </source>
</evidence>
<feature type="transmembrane region" description="Helical" evidence="14">
    <location>
        <begin position="41"/>
        <end position="61"/>
    </location>
</feature>
<evidence type="ECO:0000313" key="16">
    <source>
        <dbReference type="Proteomes" id="UP000824150"/>
    </source>
</evidence>
<keyword evidence="14" id="KW-0961">Cell wall biogenesis/degradation</keyword>
<comment type="similarity">
    <text evidence="2 14">Belongs to the UppP family.</text>
</comment>
<evidence type="ECO:0000256" key="13">
    <source>
        <dbReference type="ARBA" id="ARBA00047594"/>
    </source>
</evidence>
<feature type="transmembrane region" description="Helical" evidence="14">
    <location>
        <begin position="115"/>
        <end position="134"/>
    </location>
</feature>
<evidence type="ECO:0000256" key="11">
    <source>
        <dbReference type="ARBA" id="ARBA00032707"/>
    </source>
</evidence>
<evidence type="ECO:0000256" key="14">
    <source>
        <dbReference type="HAMAP-Rule" id="MF_01006"/>
    </source>
</evidence>
<feature type="transmembrane region" description="Helical" evidence="14">
    <location>
        <begin position="196"/>
        <end position="215"/>
    </location>
</feature>
<dbReference type="HAMAP" id="MF_01006">
    <property type="entry name" value="Undec_diphosphatase"/>
    <property type="match status" value="1"/>
</dbReference>
<accession>A0A9E2KP57</accession>
<dbReference type="Proteomes" id="UP000824150">
    <property type="component" value="Unassembled WGS sequence"/>
</dbReference>
<name>A0A9E2KP57_9GAMM</name>
<evidence type="ECO:0000256" key="2">
    <source>
        <dbReference type="ARBA" id="ARBA00010621"/>
    </source>
</evidence>
<comment type="miscellaneous">
    <text evidence="14">Bacitracin is thought to be involved in the inhibition of peptidoglycan synthesis by sequestering undecaprenyl diphosphate, thereby reducing the pool of lipid carrier available.</text>
</comment>
<keyword evidence="14" id="KW-0133">Cell shape</keyword>
<sequence length="283" mass="30752">MDLTHIVVLALLQGITEFLPVSSSAHLILPSQVLGWPDQGLAFDVAVHVGTLLAVIFYYLTDLVKIAVATLESIVKRRLNSLSKLGWFIIIGTIPAGLCGLLFEDLVSTAARSMQLIGFTTIFFGLLLGLASYCNRKLCWRSIQTMMGERADTLSHLTLKQTLIIGCAQAIALIPGTSRSGITLTAGLFLGLRPEAAARFSFLLSIPIILASGLLEGLKLYTHPELAVVDPMEMLIGVFLSFITAICVIHLFMKYISKSGMALFVIYRLVLGAALLYLSYFAL</sequence>
<dbReference type="GO" id="GO:0071555">
    <property type="term" value="P:cell wall organization"/>
    <property type="evidence" value="ECO:0007669"/>
    <property type="project" value="UniProtKB-KW"/>
</dbReference>
<evidence type="ECO:0000256" key="10">
    <source>
        <dbReference type="ARBA" id="ARBA00023251"/>
    </source>
</evidence>
<evidence type="ECO:0000256" key="12">
    <source>
        <dbReference type="ARBA" id="ARBA00032932"/>
    </source>
</evidence>
<reference evidence="15" key="1">
    <citation type="journal article" date="2021" name="PeerJ">
        <title>Extensive microbial diversity within the chicken gut microbiome revealed by metagenomics and culture.</title>
        <authorList>
            <person name="Gilroy R."/>
            <person name="Ravi A."/>
            <person name="Getino M."/>
            <person name="Pursley I."/>
            <person name="Horton D.L."/>
            <person name="Alikhan N.F."/>
            <person name="Baker D."/>
            <person name="Gharbi K."/>
            <person name="Hall N."/>
            <person name="Watson M."/>
            <person name="Adriaenssens E.M."/>
            <person name="Foster-Nyarko E."/>
            <person name="Jarju S."/>
            <person name="Secka A."/>
            <person name="Antonio M."/>
            <person name="Oren A."/>
            <person name="Chaudhuri R.R."/>
            <person name="La Ragione R."/>
            <person name="Hildebrand F."/>
            <person name="Pallen M.J."/>
        </authorList>
    </citation>
    <scope>NUCLEOTIDE SEQUENCE</scope>
    <source>
        <strain evidence="15">687</strain>
    </source>
</reference>
<dbReference type="InterPro" id="IPR003824">
    <property type="entry name" value="UppP"/>
</dbReference>
<keyword evidence="7 14" id="KW-0378">Hydrolase</keyword>
<dbReference type="GO" id="GO:0005886">
    <property type="term" value="C:plasma membrane"/>
    <property type="evidence" value="ECO:0007669"/>
    <property type="project" value="UniProtKB-SubCell"/>
</dbReference>
<dbReference type="EC" id="3.6.1.27" evidence="3 14"/>
<dbReference type="EMBL" id="JAHLFG010000089">
    <property type="protein sequence ID" value="MBU3827456.1"/>
    <property type="molecule type" value="Genomic_DNA"/>
</dbReference>
<keyword evidence="5 14" id="KW-1003">Cell membrane</keyword>
<feature type="transmembrane region" description="Helical" evidence="14">
    <location>
        <begin position="235"/>
        <end position="253"/>
    </location>
</feature>
<keyword evidence="6 14" id="KW-0812">Transmembrane</keyword>
<evidence type="ECO:0000256" key="6">
    <source>
        <dbReference type="ARBA" id="ARBA00022692"/>
    </source>
</evidence>
<evidence type="ECO:0000256" key="7">
    <source>
        <dbReference type="ARBA" id="ARBA00022801"/>
    </source>
</evidence>
<dbReference type="GO" id="GO:0008360">
    <property type="term" value="P:regulation of cell shape"/>
    <property type="evidence" value="ECO:0007669"/>
    <property type="project" value="UniProtKB-KW"/>
</dbReference>
<proteinExistence type="inferred from homology"/>
<evidence type="ECO:0000256" key="3">
    <source>
        <dbReference type="ARBA" id="ARBA00012374"/>
    </source>
</evidence>
<comment type="subcellular location">
    <subcellularLocation>
        <location evidence="1 14">Cell membrane</location>
        <topology evidence="1 14">Multi-pass membrane protein</topology>
    </subcellularLocation>
</comment>
<comment type="function">
    <text evidence="14">Catalyzes the dephosphorylation of undecaprenyl diphosphate (UPP). Confers resistance to bacitracin.</text>
</comment>
<reference evidence="15" key="2">
    <citation type="submission" date="2021-04" db="EMBL/GenBank/DDBJ databases">
        <authorList>
            <person name="Gilroy R."/>
        </authorList>
    </citation>
    <scope>NUCLEOTIDE SEQUENCE</scope>
    <source>
        <strain evidence="15">687</strain>
    </source>
</reference>
<keyword evidence="9 14" id="KW-0472">Membrane</keyword>
<dbReference type="NCBIfam" id="NF001393">
    <property type="entry name" value="PRK00281.2-4"/>
    <property type="match status" value="1"/>
</dbReference>
<protein>
    <recommendedName>
        <fullName evidence="4 14">Undecaprenyl-diphosphatase</fullName>
        <ecNumber evidence="3 14">3.6.1.27</ecNumber>
    </recommendedName>
    <alternativeName>
        <fullName evidence="12 14">Bacitracin resistance protein</fullName>
    </alternativeName>
    <alternativeName>
        <fullName evidence="11 14">Undecaprenyl pyrophosphate phosphatase</fullName>
    </alternativeName>
</protein>
<dbReference type="Pfam" id="PF02673">
    <property type="entry name" value="BacA"/>
    <property type="match status" value="1"/>
</dbReference>
<comment type="caution">
    <text evidence="15">The sequence shown here is derived from an EMBL/GenBank/DDBJ whole genome shotgun (WGS) entry which is preliminary data.</text>
</comment>
<keyword evidence="10 14" id="KW-0046">Antibiotic resistance</keyword>
<dbReference type="PANTHER" id="PTHR30622">
    <property type="entry name" value="UNDECAPRENYL-DIPHOSPHATASE"/>
    <property type="match status" value="1"/>
</dbReference>
<comment type="catalytic activity">
    <reaction evidence="13 14">
        <text>di-trans,octa-cis-undecaprenyl diphosphate + H2O = di-trans,octa-cis-undecaprenyl phosphate + phosphate + H(+)</text>
        <dbReference type="Rhea" id="RHEA:28094"/>
        <dbReference type="ChEBI" id="CHEBI:15377"/>
        <dbReference type="ChEBI" id="CHEBI:15378"/>
        <dbReference type="ChEBI" id="CHEBI:43474"/>
        <dbReference type="ChEBI" id="CHEBI:58405"/>
        <dbReference type="ChEBI" id="CHEBI:60392"/>
        <dbReference type="EC" id="3.6.1.27"/>
    </reaction>
</comment>
<keyword evidence="14" id="KW-0573">Peptidoglycan synthesis</keyword>